<organism evidence="1 2">
    <name type="scientific">Crocosphaera chwakensis CCY0110</name>
    <dbReference type="NCBI Taxonomy" id="391612"/>
    <lineage>
        <taxon>Bacteria</taxon>
        <taxon>Bacillati</taxon>
        <taxon>Cyanobacteriota</taxon>
        <taxon>Cyanophyceae</taxon>
        <taxon>Oscillatoriophycideae</taxon>
        <taxon>Chroococcales</taxon>
        <taxon>Aphanothecaceae</taxon>
        <taxon>Crocosphaera</taxon>
        <taxon>Crocosphaera chwakensis</taxon>
    </lineage>
</organism>
<dbReference type="AlphaFoldDB" id="A3IXA0"/>
<reference evidence="1 2" key="1">
    <citation type="submission" date="2007-03" db="EMBL/GenBank/DDBJ databases">
        <authorList>
            <person name="Stal L."/>
            <person name="Ferriera S."/>
            <person name="Johnson J."/>
            <person name="Kravitz S."/>
            <person name="Beeson K."/>
            <person name="Sutton G."/>
            <person name="Rogers Y.-H."/>
            <person name="Friedman R."/>
            <person name="Frazier M."/>
            <person name="Venter J.C."/>
        </authorList>
    </citation>
    <scope>NUCLEOTIDE SEQUENCE [LARGE SCALE GENOMIC DNA]</scope>
    <source>
        <strain evidence="1 2">CCY0110</strain>
    </source>
</reference>
<name>A3IXA0_9CHRO</name>
<dbReference type="OrthoDB" id="582787at2"/>
<protein>
    <submittedName>
        <fullName evidence="1">Uncharacterized protein</fullName>
    </submittedName>
</protein>
<comment type="caution">
    <text evidence="1">The sequence shown here is derived from an EMBL/GenBank/DDBJ whole genome shotgun (WGS) entry which is preliminary data.</text>
</comment>
<sequence length="121" mass="14048">MVKLQLTHKEAKEVLRVSSNRTWRSHLTTIGIGSTLTVLEWSQLEALYALQLYLSVKTGQHSKSEFARIYREKGLSPIKDTIRSHGFHYDQAVQLFVETLRRFKSELLETELLEISNSEEK</sequence>
<evidence type="ECO:0000313" key="2">
    <source>
        <dbReference type="Proteomes" id="UP000003781"/>
    </source>
</evidence>
<dbReference type="EMBL" id="AAXW01000062">
    <property type="protein sequence ID" value="EAZ88893.1"/>
    <property type="molecule type" value="Genomic_DNA"/>
</dbReference>
<accession>A3IXA0</accession>
<dbReference type="Proteomes" id="UP000003781">
    <property type="component" value="Unassembled WGS sequence"/>
</dbReference>
<gene>
    <name evidence="1" type="ORF">CY0110_31875</name>
</gene>
<evidence type="ECO:0000313" key="1">
    <source>
        <dbReference type="EMBL" id="EAZ88893.1"/>
    </source>
</evidence>
<keyword evidence="2" id="KW-1185">Reference proteome</keyword>
<proteinExistence type="predicted"/>